<dbReference type="RefSeq" id="XP_021865920.2">
    <property type="nucleotide sequence ID" value="XM_022010228.2"/>
</dbReference>
<keyword evidence="4" id="KW-0479">Metal-binding</keyword>
<evidence type="ECO:0000256" key="8">
    <source>
        <dbReference type="PROSITE-ProRule" id="PRU00175"/>
    </source>
</evidence>
<dbReference type="GO" id="GO:0008270">
    <property type="term" value="F:zinc ion binding"/>
    <property type="evidence" value="ECO:0007669"/>
    <property type="project" value="UniProtKB-KW"/>
</dbReference>
<keyword evidence="11" id="KW-1185">Reference proteome</keyword>
<dbReference type="Gene3D" id="3.30.40.10">
    <property type="entry name" value="Zinc/RING finger domain, C3HC4 (zinc finger)"/>
    <property type="match status" value="1"/>
</dbReference>
<dbReference type="GeneID" id="110804629"/>
<dbReference type="InterPro" id="IPR013083">
    <property type="entry name" value="Znf_RING/FYVE/PHD"/>
</dbReference>
<organism evidence="11 12">
    <name type="scientific">Spinacia oleracea</name>
    <name type="common">Spinach</name>
    <dbReference type="NCBI Taxonomy" id="3562"/>
    <lineage>
        <taxon>Eukaryota</taxon>
        <taxon>Viridiplantae</taxon>
        <taxon>Streptophyta</taxon>
        <taxon>Embryophyta</taxon>
        <taxon>Tracheophyta</taxon>
        <taxon>Spermatophyta</taxon>
        <taxon>Magnoliopsida</taxon>
        <taxon>eudicotyledons</taxon>
        <taxon>Gunneridae</taxon>
        <taxon>Pentapetalae</taxon>
        <taxon>Caryophyllales</taxon>
        <taxon>Chenopodiaceae</taxon>
        <taxon>Chenopodioideae</taxon>
        <taxon>Anserineae</taxon>
        <taxon>Spinacia</taxon>
    </lineage>
</organism>
<keyword evidence="7" id="KW-0862">Zinc</keyword>
<keyword evidence="3" id="KW-0808">Transferase</keyword>
<protein>
    <recommendedName>
        <fullName evidence="2">RING-type E3 ubiquitin transferase</fullName>
        <ecNumber evidence="2">2.3.2.27</ecNumber>
    </recommendedName>
</protein>
<reference evidence="11" key="1">
    <citation type="journal article" date="2021" name="Nat. Commun.">
        <title>Genomic analyses provide insights into spinach domestication and the genetic basis of agronomic traits.</title>
        <authorList>
            <person name="Cai X."/>
            <person name="Sun X."/>
            <person name="Xu C."/>
            <person name="Sun H."/>
            <person name="Wang X."/>
            <person name="Ge C."/>
            <person name="Zhang Z."/>
            <person name="Wang Q."/>
            <person name="Fei Z."/>
            <person name="Jiao C."/>
            <person name="Wang Q."/>
        </authorList>
    </citation>
    <scope>NUCLEOTIDE SEQUENCE [LARGE SCALE GENOMIC DNA]</scope>
    <source>
        <strain evidence="11">cv. Varoflay</strain>
    </source>
</reference>
<sequence length="287" mass="31114">MAGESSSSVENNNGKSNGLSSSALAGLSVNETPNPTPTPTPTPIDQGITNTMSSLGKYSMVGESSSSTGNLTSPPVGGGIKYLGTLLPIESLELIPVKNNGQRGRPSLSAFPHPDSTQGRHFLMMMKLKAMHYAAMAPQATPSLLAAMESELRSQMFQYNTFANASPPAQNEEVANGDSEEDEDDDEDDDDYDDESEYDSDAEFDAWLAEHGALNEAQIDQALRTEKYKAISGASSSCPICMEVYEEDDDVGIMDCDHNHKFHRKCIKPWLMEQNTCPMCRMVGLVL</sequence>
<keyword evidence="5 8" id="KW-0863">Zinc-finger</keyword>
<evidence type="ECO:0000256" key="6">
    <source>
        <dbReference type="ARBA" id="ARBA00022786"/>
    </source>
</evidence>
<dbReference type="Pfam" id="PF13639">
    <property type="entry name" value="zf-RING_2"/>
    <property type="match status" value="1"/>
</dbReference>
<evidence type="ECO:0000256" key="5">
    <source>
        <dbReference type="ARBA" id="ARBA00022771"/>
    </source>
</evidence>
<dbReference type="SUPFAM" id="SSF57850">
    <property type="entry name" value="RING/U-box"/>
    <property type="match status" value="1"/>
</dbReference>
<feature type="compositionally biased region" description="Acidic residues" evidence="9">
    <location>
        <begin position="178"/>
        <end position="200"/>
    </location>
</feature>
<dbReference type="CDD" id="cd16454">
    <property type="entry name" value="RING-H2_PA-TM-RING"/>
    <property type="match status" value="1"/>
</dbReference>
<evidence type="ECO:0000256" key="9">
    <source>
        <dbReference type="SAM" id="MobiDB-lite"/>
    </source>
</evidence>
<dbReference type="PANTHER" id="PTHR22937:SF224">
    <property type="entry name" value="E3 UBIQUITIN-PROTEIN LIGASE MBR1-RELATED"/>
    <property type="match status" value="1"/>
</dbReference>
<comment type="catalytic activity">
    <reaction evidence="1">
        <text>S-ubiquitinyl-[E2 ubiquitin-conjugating enzyme]-L-cysteine + [acceptor protein]-L-lysine = [E2 ubiquitin-conjugating enzyme]-L-cysteine + N(6)-ubiquitinyl-[acceptor protein]-L-lysine.</text>
        <dbReference type="EC" id="2.3.2.27"/>
    </reaction>
</comment>
<gene>
    <name evidence="12" type="primary">LOC110804629</name>
</gene>
<proteinExistence type="predicted"/>
<name>A0A9R0KCX5_SPIOL</name>
<dbReference type="SMART" id="SM00184">
    <property type="entry name" value="RING"/>
    <property type="match status" value="1"/>
</dbReference>
<dbReference type="InterPro" id="IPR045191">
    <property type="entry name" value="MBR1/2-like"/>
</dbReference>
<feature type="domain" description="RING-type" evidence="10">
    <location>
        <begin position="238"/>
        <end position="281"/>
    </location>
</feature>
<accession>A0A9R0KCX5</accession>
<dbReference type="Proteomes" id="UP000813463">
    <property type="component" value="Chromosome 5"/>
</dbReference>
<evidence type="ECO:0000256" key="2">
    <source>
        <dbReference type="ARBA" id="ARBA00012483"/>
    </source>
</evidence>
<reference evidence="12" key="2">
    <citation type="submission" date="2025-08" db="UniProtKB">
        <authorList>
            <consortium name="RefSeq"/>
        </authorList>
    </citation>
    <scope>IDENTIFICATION</scope>
    <source>
        <tissue evidence="12">Leaf</tissue>
    </source>
</reference>
<evidence type="ECO:0000313" key="11">
    <source>
        <dbReference type="Proteomes" id="UP000813463"/>
    </source>
</evidence>
<feature type="region of interest" description="Disordered" evidence="9">
    <location>
        <begin position="1"/>
        <end position="51"/>
    </location>
</feature>
<dbReference type="PANTHER" id="PTHR22937">
    <property type="entry name" value="E3 UBIQUITIN-PROTEIN LIGASE RNF165"/>
    <property type="match status" value="1"/>
</dbReference>
<feature type="region of interest" description="Disordered" evidence="9">
    <location>
        <begin position="162"/>
        <end position="200"/>
    </location>
</feature>
<dbReference type="GO" id="GO:0061630">
    <property type="term" value="F:ubiquitin protein ligase activity"/>
    <property type="evidence" value="ECO:0007669"/>
    <property type="project" value="UniProtKB-EC"/>
</dbReference>
<dbReference type="InterPro" id="IPR001841">
    <property type="entry name" value="Znf_RING"/>
</dbReference>
<feature type="compositionally biased region" description="Low complexity" evidence="9">
    <location>
        <begin position="1"/>
        <end position="33"/>
    </location>
</feature>
<evidence type="ECO:0000259" key="10">
    <source>
        <dbReference type="PROSITE" id="PS50089"/>
    </source>
</evidence>
<dbReference type="EC" id="2.3.2.27" evidence="2"/>
<evidence type="ECO:0000313" key="12">
    <source>
        <dbReference type="RefSeq" id="XP_021865920.2"/>
    </source>
</evidence>
<evidence type="ECO:0000256" key="7">
    <source>
        <dbReference type="ARBA" id="ARBA00022833"/>
    </source>
</evidence>
<dbReference type="AlphaFoldDB" id="A0A9R0KCX5"/>
<dbReference type="PROSITE" id="PS50089">
    <property type="entry name" value="ZF_RING_2"/>
    <property type="match status" value="1"/>
</dbReference>
<evidence type="ECO:0000256" key="3">
    <source>
        <dbReference type="ARBA" id="ARBA00022679"/>
    </source>
</evidence>
<evidence type="ECO:0000256" key="4">
    <source>
        <dbReference type="ARBA" id="ARBA00022723"/>
    </source>
</evidence>
<dbReference type="KEGG" id="soe:110804629"/>
<evidence type="ECO:0000256" key="1">
    <source>
        <dbReference type="ARBA" id="ARBA00000900"/>
    </source>
</evidence>
<keyword evidence="6" id="KW-0833">Ubl conjugation pathway</keyword>